<organism evidence="1 2">
    <name type="scientific">Treponema saccharophilum DSM 2985</name>
    <dbReference type="NCBI Taxonomy" id="907348"/>
    <lineage>
        <taxon>Bacteria</taxon>
        <taxon>Pseudomonadati</taxon>
        <taxon>Spirochaetota</taxon>
        <taxon>Spirochaetia</taxon>
        <taxon>Spirochaetales</taxon>
        <taxon>Treponemataceae</taxon>
        <taxon>Treponema</taxon>
    </lineage>
</organism>
<gene>
    <name evidence="1" type="ORF">TresaDRAFT_1516</name>
</gene>
<comment type="caution">
    <text evidence="1">The sequence shown here is derived from an EMBL/GenBank/DDBJ whole genome shotgun (WGS) entry which is preliminary data.</text>
</comment>
<dbReference type="AlphaFoldDB" id="H7EJL4"/>
<dbReference type="RefSeq" id="WP_002703357.1">
    <property type="nucleotide sequence ID" value="NZ_AGRW01000041.1"/>
</dbReference>
<dbReference type="STRING" id="907348.TresaDRAFT_1516"/>
<dbReference type="PATRIC" id="fig|907348.3.peg.973"/>
<sequence length="219" mass="24956">MADQISVVGTVILMMIVDFKQMAVEFKKFFGLSSTQNFPALSIAENTLCQADTNFEFNVIADADWDCKESVQAYYKHRANLHEICIKESVYERARSGDRSALYSIAHEISHWGLINYFKLNLGLQEFERLDTVSKAVFMNIHENIADLLTSLLVFSEEELLKAQSAGDFDFGSCMGKDQISLALFYCQNHKVLAENFMKNIVPKIMAQNKQTELQRRIG</sequence>
<dbReference type="EMBL" id="AGRW01000041">
    <property type="protein sequence ID" value="EIC02252.1"/>
    <property type="molecule type" value="Genomic_DNA"/>
</dbReference>
<name>H7EJL4_9SPIR</name>
<evidence type="ECO:0000313" key="1">
    <source>
        <dbReference type="EMBL" id="EIC02252.1"/>
    </source>
</evidence>
<evidence type="ECO:0000313" key="2">
    <source>
        <dbReference type="Proteomes" id="UP000003571"/>
    </source>
</evidence>
<reference evidence="1 2" key="1">
    <citation type="submission" date="2011-09" db="EMBL/GenBank/DDBJ databases">
        <title>The draft genome of Treponema saccharophilum DSM 2985.</title>
        <authorList>
            <consortium name="US DOE Joint Genome Institute (JGI-PGF)"/>
            <person name="Lucas S."/>
            <person name="Copeland A."/>
            <person name="Lapidus A."/>
            <person name="Glavina del Rio T."/>
            <person name="Dalin E."/>
            <person name="Tice H."/>
            <person name="Bruce D."/>
            <person name="Goodwin L."/>
            <person name="Pitluck S."/>
            <person name="Peters L."/>
            <person name="Kyrpides N."/>
            <person name="Mavromatis K."/>
            <person name="Ivanova N."/>
            <person name="Markowitz V."/>
            <person name="Cheng J.-F."/>
            <person name="Hugenholtz P."/>
            <person name="Woyke T."/>
            <person name="Wu D."/>
            <person name="Gronow S."/>
            <person name="Wellnitz S."/>
            <person name="Brambilla E."/>
            <person name="Klenk H.-P."/>
            <person name="Eisen J.A."/>
        </authorList>
    </citation>
    <scope>NUCLEOTIDE SEQUENCE [LARGE SCALE GENOMIC DNA]</scope>
    <source>
        <strain evidence="1 2">DSM 2985</strain>
    </source>
</reference>
<accession>H7EJL4</accession>
<dbReference type="Proteomes" id="UP000003571">
    <property type="component" value="Unassembled WGS sequence"/>
</dbReference>
<proteinExistence type="predicted"/>
<protein>
    <submittedName>
        <fullName evidence="1">Uncharacterized protein</fullName>
    </submittedName>
</protein>
<keyword evidence="2" id="KW-1185">Reference proteome</keyword>